<dbReference type="Pfam" id="PF01817">
    <property type="entry name" value="CM_2"/>
    <property type="match status" value="1"/>
</dbReference>
<dbReference type="InterPro" id="IPR036263">
    <property type="entry name" value="Chorismate_II_sf"/>
</dbReference>
<keyword evidence="3" id="KW-0175">Coiled coil</keyword>
<dbReference type="GO" id="GO:0046417">
    <property type="term" value="P:chorismate metabolic process"/>
    <property type="evidence" value="ECO:0007669"/>
    <property type="project" value="InterPro"/>
</dbReference>
<dbReference type="InterPro" id="IPR013785">
    <property type="entry name" value="Aldolase_TIM"/>
</dbReference>
<dbReference type="SUPFAM" id="SSF48600">
    <property type="entry name" value="Chorismate mutase II"/>
    <property type="match status" value="1"/>
</dbReference>
<sequence>MKSINNELSVHSGPILISGPCSAETEEQLITTSIQLAETKKADVLRAGIWKPRTKPGSFEGVGAEGLKWLAEAKKETGLKTAVEVANVKHVYSALKHNVDILWLGARTTVNPFAVQEIADALEGVDITVLLKNPVNPDIDLWEGGIERILKAGVKNVGAIHRGFSKYGESNFRNPPQWQIPIELKQRFPELTLICDPSHICGKRDTLLEISQEAIDLNFDGLMIESHITPDKAWSDAKQQITPFELKKLIEQIVIRESKLPKKGKDTELDNLRQKINILDSELIEILSQRMKTTDLIGEYKKQNRIKILQSNRWEEIVEKSVIEGQSKGLTKDFIVKFLSDIHLESITRQNNIMNSNKWLDKILVKR</sequence>
<dbReference type="EMBL" id="VOOS01000001">
    <property type="protein sequence ID" value="TXB66897.1"/>
    <property type="molecule type" value="Genomic_DNA"/>
</dbReference>
<dbReference type="OrthoDB" id="9780456at2"/>
<dbReference type="AlphaFoldDB" id="A0A5C6RXW8"/>
<reference evidence="5 6" key="1">
    <citation type="submission" date="2019-08" db="EMBL/GenBank/DDBJ databases">
        <title>Genome of Vicingus serpentipes NCIMB 15042.</title>
        <authorList>
            <person name="Bowman J.P."/>
        </authorList>
    </citation>
    <scope>NUCLEOTIDE SEQUENCE [LARGE SCALE GENOMIC DNA]</scope>
    <source>
        <strain evidence="5 6">NCIMB 15042</strain>
    </source>
</reference>
<dbReference type="Proteomes" id="UP000321721">
    <property type="component" value="Unassembled WGS sequence"/>
</dbReference>
<dbReference type="Gene3D" id="3.20.20.70">
    <property type="entry name" value="Aldolase class I"/>
    <property type="match status" value="1"/>
</dbReference>
<name>A0A5C6RXW8_9FLAO</name>
<dbReference type="GO" id="GO:0016740">
    <property type="term" value="F:transferase activity"/>
    <property type="evidence" value="ECO:0007669"/>
    <property type="project" value="UniProtKB-KW"/>
</dbReference>
<evidence type="ECO:0000259" key="4">
    <source>
        <dbReference type="PROSITE" id="PS51168"/>
    </source>
</evidence>
<dbReference type="SMART" id="SM00830">
    <property type="entry name" value="CM_2"/>
    <property type="match status" value="1"/>
</dbReference>
<dbReference type="Gene3D" id="1.20.59.10">
    <property type="entry name" value="Chorismate mutase"/>
    <property type="match status" value="1"/>
</dbReference>
<comment type="caution">
    <text evidence="5">The sequence shown here is derived from an EMBL/GenBank/DDBJ whole genome shotgun (WGS) entry which is preliminary data.</text>
</comment>
<dbReference type="PROSITE" id="PS51168">
    <property type="entry name" value="CHORISMATE_MUT_2"/>
    <property type="match status" value="1"/>
</dbReference>
<dbReference type="RefSeq" id="WP_147097938.1">
    <property type="nucleotide sequence ID" value="NZ_VOOS01000001.1"/>
</dbReference>
<gene>
    <name evidence="5" type="ORF">FRY74_01570</name>
</gene>
<dbReference type="InterPro" id="IPR006218">
    <property type="entry name" value="DAHP1/KDSA"/>
</dbReference>
<evidence type="ECO:0000256" key="1">
    <source>
        <dbReference type="ARBA" id="ARBA00012404"/>
    </source>
</evidence>
<dbReference type="InterPro" id="IPR036979">
    <property type="entry name" value="CM_dom_sf"/>
</dbReference>
<evidence type="ECO:0000256" key="3">
    <source>
        <dbReference type="SAM" id="Coils"/>
    </source>
</evidence>
<dbReference type="Pfam" id="PF00793">
    <property type="entry name" value="DAHP_synth_1"/>
    <property type="match status" value="1"/>
</dbReference>
<evidence type="ECO:0000256" key="2">
    <source>
        <dbReference type="ARBA" id="ARBA00022679"/>
    </source>
</evidence>
<proteinExistence type="predicted"/>
<dbReference type="InterPro" id="IPR052899">
    <property type="entry name" value="Class-I_DAHP_synthase"/>
</dbReference>
<evidence type="ECO:0000313" key="5">
    <source>
        <dbReference type="EMBL" id="TXB66897.1"/>
    </source>
</evidence>
<feature type="coiled-coil region" evidence="3">
    <location>
        <begin position="262"/>
        <end position="289"/>
    </location>
</feature>
<keyword evidence="2" id="KW-0808">Transferase</keyword>
<dbReference type="PANTHER" id="PTHR43018">
    <property type="entry name" value="PHOSPHO-2-DEHYDRO-3-DEOXYHEPTONATE ALDOLASE"/>
    <property type="match status" value="1"/>
</dbReference>
<organism evidence="5 6">
    <name type="scientific">Vicingus serpentipes</name>
    <dbReference type="NCBI Taxonomy" id="1926625"/>
    <lineage>
        <taxon>Bacteria</taxon>
        <taxon>Pseudomonadati</taxon>
        <taxon>Bacteroidota</taxon>
        <taxon>Flavobacteriia</taxon>
        <taxon>Flavobacteriales</taxon>
        <taxon>Vicingaceae</taxon>
        <taxon>Vicingus</taxon>
    </lineage>
</organism>
<evidence type="ECO:0000313" key="6">
    <source>
        <dbReference type="Proteomes" id="UP000321721"/>
    </source>
</evidence>
<dbReference type="EC" id="5.4.99.5" evidence="1"/>
<dbReference type="InterPro" id="IPR002701">
    <property type="entry name" value="CM_II_prokaryot"/>
</dbReference>
<accession>A0A5C6RXW8</accession>
<dbReference type="SUPFAM" id="SSF51569">
    <property type="entry name" value="Aldolase"/>
    <property type="match status" value="1"/>
</dbReference>
<dbReference type="GO" id="GO:0004106">
    <property type="term" value="F:chorismate mutase activity"/>
    <property type="evidence" value="ECO:0007669"/>
    <property type="project" value="UniProtKB-EC"/>
</dbReference>
<dbReference type="PANTHER" id="PTHR43018:SF1">
    <property type="entry name" value="PROTEIN AROA(G)"/>
    <property type="match status" value="1"/>
</dbReference>
<protein>
    <recommendedName>
        <fullName evidence="1">chorismate mutase</fullName>
        <ecNumber evidence="1">5.4.99.5</ecNumber>
    </recommendedName>
</protein>
<feature type="domain" description="Chorismate mutase" evidence="4">
    <location>
        <begin position="263"/>
        <end position="354"/>
    </location>
</feature>
<keyword evidence="6" id="KW-1185">Reference proteome</keyword>